<dbReference type="Proteomes" id="UP000282311">
    <property type="component" value="Unassembled WGS sequence"/>
</dbReference>
<dbReference type="Pfam" id="PF04542">
    <property type="entry name" value="Sigma70_r2"/>
    <property type="match status" value="1"/>
</dbReference>
<dbReference type="RefSeq" id="WP_120745983.1">
    <property type="nucleotide sequence ID" value="NZ_RBAH01000002.1"/>
</dbReference>
<dbReference type="PANTHER" id="PTHR43133:SF60">
    <property type="entry name" value="RNA POLYMERASE SIGMA FACTOR SIGV"/>
    <property type="match status" value="1"/>
</dbReference>
<evidence type="ECO:0000313" key="5">
    <source>
        <dbReference type="EMBL" id="RKN86292.1"/>
    </source>
</evidence>
<dbReference type="InterPro" id="IPR007627">
    <property type="entry name" value="RNA_pol_sigma70_r2"/>
</dbReference>
<dbReference type="AlphaFoldDB" id="A0A3B0CM94"/>
<dbReference type="EMBL" id="RBAH01000002">
    <property type="protein sequence ID" value="RKN86292.1"/>
    <property type="molecule type" value="Genomic_DNA"/>
</dbReference>
<dbReference type="Gene3D" id="1.10.1740.10">
    <property type="match status" value="1"/>
</dbReference>
<evidence type="ECO:0000256" key="3">
    <source>
        <dbReference type="ARBA" id="ARBA00023163"/>
    </source>
</evidence>
<dbReference type="GO" id="GO:0016987">
    <property type="term" value="F:sigma factor activity"/>
    <property type="evidence" value="ECO:0007669"/>
    <property type="project" value="UniProtKB-KW"/>
</dbReference>
<keyword evidence="6" id="KW-1185">Reference proteome</keyword>
<keyword evidence="1" id="KW-0805">Transcription regulation</keyword>
<evidence type="ECO:0000256" key="1">
    <source>
        <dbReference type="ARBA" id="ARBA00023015"/>
    </source>
</evidence>
<dbReference type="GO" id="GO:0006352">
    <property type="term" value="P:DNA-templated transcription initiation"/>
    <property type="evidence" value="ECO:0007669"/>
    <property type="project" value="InterPro"/>
</dbReference>
<proteinExistence type="predicted"/>
<sequence>MNQERVVALVEQVIRQEGAAFTELYDETVRSVYRLVYLLAGFRSDADDITQETYIQLYKSLPKYDVSKSFKPWLIGLIIHVVNQYWRQQQRLNRIQRKAASENGYAY</sequence>
<reference evidence="5 6" key="1">
    <citation type="journal article" date="2007" name="Int. J. Syst. Evol. Microbiol.">
        <title>Paenibacillus ginsengarvi sp. nov., isolated from soil from ginseng cultivation.</title>
        <authorList>
            <person name="Yoon M.H."/>
            <person name="Ten L.N."/>
            <person name="Im W.T."/>
        </authorList>
    </citation>
    <scope>NUCLEOTIDE SEQUENCE [LARGE SCALE GENOMIC DNA]</scope>
    <source>
        <strain evidence="5 6">KCTC 13059</strain>
    </source>
</reference>
<name>A0A3B0CM94_9BACL</name>
<dbReference type="SUPFAM" id="SSF88946">
    <property type="entry name" value="Sigma2 domain of RNA polymerase sigma factors"/>
    <property type="match status" value="1"/>
</dbReference>
<dbReference type="InterPro" id="IPR039425">
    <property type="entry name" value="RNA_pol_sigma-70-like"/>
</dbReference>
<dbReference type="InterPro" id="IPR013325">
    <property type="entry name" value="RNA_pol_sigma_r2"/>
</dbReference>
<evidence type="ECO:0000313" key="6">
    <source>
        <dbReference type="Proteomes" id="UP000282311"/>
    </source>
</evidence>
<organism evidence="5 6">
    <name type="scientific">Paenibacillus ginsengarvi</name>
    <dbReference type="NCBI Taxonomy" id="400777"/>
    <lineage>
        <taxon>Bacteria</taxon>
        <taxon>Bacillati</taxon>
        <taxon>Bacillota</taxon>
        <taxon>Bacilli</taxon>
        <taxon>Bacillales</taxon>
        <taxon>Paenibacillaceae</taxon>
        <taxon>Paenibacillus</taxon>
    </lineage>
</organism>
<keyword evidence="2" id="KW-0731">Sigma factor</keyword>
<evidence type="ECO:0000259" key="4">
    <source>
        <dbReference type="Pfam" id="PF04542"/>
    </source>
</evidence>
<comment type="caution">
    <text evidence="5">The sequence shown here is derived from an EMBL/GenBank/DDBJ whole genome shotgun (WGS) entry which is preliminary data.</text>
</comment>
<dbReference type="InterPro" id="IPR014284">
    <property type="entry name" value="RNA_pol_sigma-70_dom"/>
</dbReference>
<feature type="domain" description="RNA polymerase sigma-70 region 2" evidence="4">
    <location>
        <begin position="24"/>
        <end position="91"/>
    </location>
</feature>
<dbReference type="NCBIfam" id="TIGR02937">
    <property type="entry name" value="sigma70-ECF"/>
    <property type="match status" value="1"/>
</dbReference>
<dbReference type="PANTHER" id="PTHR43133">
    <property type="entry name" value="RNA POLYMERASE ECF-TYPE SIGMA FACTO"/>
    <property type="match status" value="1"/>
</dbReference>
<accession>A0A3B0CM94</accession>
<gene>
    <name evidence="5" type="ORF">D7M11_04575</name>
</gene>
<protein>
    <submittedName>
        <fullName evidence="5">Sigma-70 family RNA polymerase sigma factor</fullName>
    </submittedName>
</protein>
<evidence type="ECO:0000256" key="2">
    <source>
        <dbReference type="ARBA" id="ARBA00023082"/>
    </source>
</evidence>
<dbReference type="OrthoDB" id="9785675at2"/>
<keyword evidence="3" id="KW-0804">Transcription</keyword>